<evidence type="ECO:0008006" key="2">
    <source>
        <dbReference type="Google" id="ProtNLM"/>
    </source>
</evidence>
<proteinExistence type="predicted"/>
<dbReference type="GO" id="GO:0006357">
    <property type="term" value="P:regulation of transcription by RNA polymerase II"/>
    <property type="evidence" value="ECO:0007669"/>
    <property type="project" value="TreeGrafter"/>
</dbReference>
<dbReference type="GO" id="GO:0003713">
    <property type="term" value="F:transcription coactivator activity"/>
    <property type="evidence" value="ECO:0007669"/>
    <property type="project" value="TreeGrafter"/>
</dbReference>
<dbReference type="EMBL" id="LR862135">
    <property type="protein sequence ID" value="CAD1841330.1"/>
    <property type="molecule type" value="Genomic_DNA"/>
</dbReference>
<dbReference type="GO" id="GO:0000124">
    <property type="term" value="C:SAGA complex"/>
    <property type="evidence" value="ECO:0007669"/>
    <property type="project" value="TreeGrafter"/>
</dbReference>
<dbReference type="Pfam" id="PF12767">
    <property type="entry name" value="SAGA-Tad1"/>
    <property type="match status" value="2"/>
</dbReference>
<reference evidence="1" key="1">
    <citation type="submission" date="2020-07" db="EMBL/GenBank/DDBJ databases">
        <authorList>
            <person name="Lin J."/>
        </authorList>
    </citation>
    <scope>NUCLEOTIDE SEQUENCE</scope>
</reference>
<evidence type="ECO:0000313" key="1">
    <source>
        <dbReference type="EMBL" id="CAD1841330.1"/>
    </source>
</evidence>
<organism evidence="1">
    <name type="scientific">Ananas comosus var. bracteatus</name>
    <name type="common">red pineapple</name>
    <dbReference type="NCBI Taxonomy" id="296719"/>
    <lineage>
        <taxon>Eukaryota</taxon>
        <taxon>Viridiplantae</taxon>
        <taxon>Streptophyta</taxon>
        <taxon>Embryophyta</taxon>
        <taxon>Tracheophyta</taxon>
        <taxon>Spermatophyta</taxon>
        <taxon>Magnoliopsida</taxon>
        <taxon>Liliopsida</taxon>
        <taxon>Poales</taxon>
        <taxon>Bromeliaceae</taxon>
        <taxon>Bromelioideae</taxon>
        <taxon>Ananas</taxon>
    </lineage>
</organism>
<dbReference type="InterPro" id="IPR024738">
    <property type="entry name" value="Hfi1/Tada1"/>
</dbReference>
<protein>
    <recommendedName>
        <fullName evidence="2">Transcriptional adapter 1</fullName>
    </recommendedName>
</protein>
<dbReference type="PANTHER" id="PTHR21277">
    <property type="entry name" value="TRANSCRIPTIONAL ADAPTER 1"/>
    <property type="match status" value="1"/>
</dbReference>
<gene>
    <name evidence="1" type="ORF">CB5_LOCUS24541</name>
</gene>
<dbReference type="AlphaFoldDB" id="A0A6V7QE32"/>
<accession>A0A6V7QE32</accession>
<name>A0A6V7QE32_ANACO</name>
<sequence length="250" mass="28574">MPAYRQYSRIDTVELKNQLFKKLGKQKAEKYFYILKKLLDHKLSKWEFNRLCYNTIGKENIALHNRFIQSILEMPVLPLARLLNRQRPATHEPEVTNSCDLYRSKEQHSVVELISIGSKALLEVASVEDGEEVEQVRCSPCVQSRSPVRAPLGIPQTVGSIRRKAFHLSKSTIPESCCSSSELPDTRSLQKHMEHKLEIEGLGMSVECADLLNRSLDAYLKRLIKPCMDLARSRHGNRRISHANGKIILV</sequence>
<dbReference type="PANTHER" id="PTHR21277:SF44">
    <property type="entry name" value="TRANSCRIPTIONAL REGULATOR OF RNA POLII, SAGA, SUBUNIT"/>
    <property type="match status" value="1"/>
</dbReference>